<gene>
    <name evidence="6" type="ORF">AMON00008_LOCUS871</name>
</gene>
<protein>
    <recommendedName>
        <fullName evidence="3">4a-hydroxytetrahydrobiopterin dehydratase</fullName>
        <ecNumber evidence="3">4.2.1.96</ecNumber>
    </recommendedName>
    <alternativeName>
        <fullName evidence="5">4-alpha-hydroxy-tetrahydropterin dehydratase</fullName>
    </alternativeName>
</protein>
<dbReference type="EC" id="4.2.1.96" evidence="3"/>
<evidence type="ECO:0000256" key="3">
    <source>
        <dbReference type="ARBA" id="ARBA00013252"/>
    </source>
</evidence>
<keyword evidence="4" id="KW-0456">Lyase</keyword>
<dbReference type="SUPFAM" id="SSF55248">
    <property type="entry name" value="PCD-like"/>
    <property type="match status" value="1"/>
</dbReference>
<dbReference type="GO" id="GO:0008124">
    <property type="term" value="F:4-alpha-hydroxytetrahydrobiopterin dehydratase activity"/>
    <property type="evidence" value="ECO:0007669"/>
    <property type="project" value="UniProtKB-EC"/>
</dbReference>
<dbReference type="PANTHER" id="PTHR12599">
    <property type="entry name" value="PTERIN-4-ALPHA-CARBINOLAMINE DEHYDRATASE"/>
    <property type="match status" value="1"/>
</dbReference>
<sequence length="173" mass="18447">MAWCGWQGPAALAVQTARGVGAGSHCVPTRSGGMAEGPAEKKCAPCAGLAADAVLSPEEAAQRVQGRPLWRFADGPPRLIREFTAKNFKAAMAFLNAAGEIAEEQGHHPDFHLTNYREVSVVVSTHELGGLTENDFILAEVLDERTKVEYSPKWLKEHPQAEPTATATATQGG</sequence>
<accession>A0A7S4UVR0</accession>
<proteinExistence type="inferred from homology"/>
<dbReference type="Pfam" id="PF01329">
    <property type="entry name" value="Pterin_4a"/>
    <property type="match status" value="1"/>
</dbReference>
<comment type="similarity">
    <text evidence="2">Belongs to the pterin-4-alpha-carbinolamine dehydratase family.</text>
</comment>
<dbReference type="InterPro" id="IPR001533">
    <property type="entry name" value="Pterin_deHydtase"/>
</dbReference>
<evidence type="ECO:0000256" key="4">
    <source>
        <dbReference type="ARBA" id="ARBA00023239"/>
    </source>
</evidence>
<evidence type="ECO:0000256" key="5">
    <source>
        <dbReference type="ARBA" id="ARBA00030497"/>
    </source>
</evidence>
<dbReference type="PANTHER" id="PTHR12599:SF0">
    <property type="entry name" value="PTERIN-4-ALPHA-CARBINOLAMINE DEHYDRATASE"/>
    <property type="match status" value="1"/>
</dbReference>
<name>A0A7S4UVR0_9DINO</name>
<evidence type="ECO:0000256" key="2">
    <source>
        <dbReference type="ARBA" id="ARBA00006472"/>
    </source>
</evidence>
<dbReference type="InterPro" id="IPR036428">
    <property type="entry name" value="PCD_sf"/>
</dbReference>
<dbReference type="GO" id="GO:0006729">
    <property type="term" value="P:tetrahydrobiopterin biosynthetic process"/>
    <property type="evidence" value="ECO:0007669"/>
    <property type="project" value="InterPro"/>
</dbReference>
<organism evidence="6">
    <name type="scientific">Alexandrium monilatum</name>
    <dbReference type="NCBI Taxonomy" id="311494"/>
    <lineage>
        <taxon>Eukaryota</taxon>
        <taxon>Sar</taxon>
        <taxon>Alveolata</taxon>
        <taxon>Dinophyceae</taxon>
        <taxon>Gonyaulacales</taxon>
        <taxon>Pyrocystaceae</taxon>
        <taxon>Alexandrium</taxon>
    </lineage>
</organism>
<evidence type="ECO:0000313" key="6">
    <source>
        <dbReference type="EMBL" id="CAE4561252.1"/>
    </source>
</evidence>
<dbReference type="EMBL" id="HBNR01001214">
    <property type="protein sequence ID" value="CAE4561252.1"/>
    <property type="molecule type" value="Transcribed_RNA"/>
</dbReference>
<dbReference type="AlphaFoldDB" id="A0A7S4UVR0"/>
<dbReference type="Gene3D" id="3.30.1360.20">
    <property type="entry name" value="Transcriptional coactivator/pterin dehydratase"/>
    <property type="match status" value="1"/>
</dbReference>
<evidence type="ECO:0000256" key="1">
    <source>
        <dbReference type="ARBA" id="ARBA00001554"/>
    </source>
</evidence>
<reference evidence="6" key="1">
    <citation type="submission" date="2021-01" db="EMBL/GenBank/DDBJ databases">
        <authorList>
            <person name="Corre E."/>
            <person name="Pelletier E."/>
            <person name="Niang G."/>
            <person name="Scheremetjew M."/>
            <person name="Finn R."/>
            <person name="Kale V."/>
            <person name="Holt S."/>
            <person name="Cochrane G."/>
            <person name="Meng A."/>
            <person name="Brown T."/>
            <person name="Cohen L."/>
        </authorList>
    </citation>
    <scope>NUCLEOTIDE SEQUENCE</scope>
    <source>
        <strain evidence="6">CCMP3105</strain>
    </source>
</reference>
<comment type="catalytic activity">
    <reaction evidence="1">
        <text>(4aS,6R)-4a-hydroxy-L-erythro-5,6,7,8-tetrahydrobiopterin = (6R)-L-erythro-6,7-dihydrobiopterin + H2O</text>
        <dbReference type="Rhea" id="RHEA:11920"/>
        <dbReference type="ChEBI" id="CHEBI:15377"/>
        <dbReference type="ChEBI" id="CHEBI:15642"/>
        <dbReference type="ChEBI" id="CHEBI:43120"/>
        <dbReference type="EC" id="4.2.1.96"/>
    </reaction>
</comment>